<dbReference type="AlphaFoldDB" id="A0A8H4K9D1"/>
<evidence type="ECO:0000256" key="2">
    <source>
        <dbReference type="ARBA" id="ARBA00022963"/>
    </source>
</evidence>
<dbReference type="GO" id="GO:0016042">
    <property type="term" value="P:lipid catabolic process"/>
    <property type="evidence" value="ECO:0007669"/>
    <property type="project" value="UniProtKB-UniRule"/>
</dbReference>
<dbReference type="GO" id="GO:0016020">
    <property type="term" value="C:membrane"/>
    <property type="evidence" value="ECO:0007669"/>
    <property type="project" value="TreeGrafter"/>
</dbReference>
<feature type="short sequence motif" description="DGA/G" evidence="4">
    <location>
        <begin position="899"/>
        <end position="901"/>
    </location>
</feature>
<dbReference type="SUPFAM" id="SSF53474">
    <property type="entry name" value="alpha/beta-Hydrolases"/>
    <property type="match status" value="1"/>
</dbReference>
<evidence type="ECO:0000256" key="5">
    <source>
        <dbReference type="SAM" id="Coils"/>
    </source>
</evidence>
<feature type="short sequence motif" description="GXGXXG" evidence="4">
    <location>
        <begin position="693"/>
        <end position="698"/>
    </location>
</feature>
<evidence type="ECO:0000313" key="7">
    <source>
        <dbReference type="EMBL" id="KAF4445153.1"/>
    </source>
</evidence>
<dbReference type="GO" id="GO:0046486">
    <property type="term" value="P:glycerolipid metabolic process"/>
    <property type="evidence" value="ECO:0007669"/>
    <property type="project" value="UniProtKB-ARBA"/>
</dbReference>
<dbReference type="OrthoDB" id="630895at2759"/>
<reference evidence="7 8" key="1">
    <citation type="submission" date="2020-01" db="EMBL/GenBank/DDBJ databases">
        <title>Identification and distribution of gene clusters putatively required for synthesis of sphingolipid metabolism inhibitors in phylogenetically diverse species of the filamentous fungus Fusarium.</title>
        <authorList>
            <person name="Kim H.-S."/>
            <person name="Busman M."/>
            <person name="Brown D.W."/>
            <person name="Divon H."/>
            <person name="Uhlig S."/>
            <person name="Proctor R.H."/>
        </authorList>
    </citation>
    <scope>NUCLEOTIDE SEQUENCE [LARGE SCALE GENOMIC DNA]</scope>
    <source>
        <strain evidence="7 8">NRRL 13308</strain>
    </source>
</reference>
<dbReference type="InterPro" id="IPR002641">
    <property type="entry name" value="PNPLA_dom"/>
</dbReference>
<feature type="domain" description="PNPLA" evidence="6">
    <location>
        <begin position="689"/>
        <end position="912"/>
    </location>
</feature>
<protein>
    <recommendedName>
        <fullName evidence="6">PNPLA domain-containing protein</fullName>
    </recommendedName>
</protein>
<dbReference type="SUPFAM" id="SSF52151">
    <property type="entry name" value="FabD/lysophospholipase-like"/>
    <property type="match status" value="1"/>
</dbReference>
<evidence type="ECO:0000313" key="8">
    <source>
        <dbReference type="Proteomes" id="UP000536711"/>
    </source>
</evidence>
<comment type="caution">
    <text evidence="7">The sequence shown here is derived from an EMBL/GenBank/DDBJ whole genome shotgun (WGS) entry which is preliminary data.</text>
</comment>
<dbReference type="EMBL" id="JAADJF010000005">
    <property type="protein sequence ID" value="KAF4445153.1"/>
    <property type="molecule type" value="Genomic_DNA"/>
</dbReference>
<gene>
    <name evidence="7" type="ORF">FACUT_122</name>
</gene>
<dbReference type="Pfam" id="PF01734">
    <property type="entry name" value="Patatin"/>
    <property type="match status" value="1"/>
</dbReference>
<dbReference type="GO" id="GO:0047499">
    <property type="term" value="F:calcium-independent phospholipase A2 activity"/>
    <property type="evidence" value="ECO:0007669"/>
    <property type="project" value="TreeGrafter"/>
</dbReference>
<feature type="coiled-coil region" evidence="5">
    <location>
        <begin position="137"/>
        <end position="171"/>
    </location>
</feature>
<dbReference type="PANTHER" id="PTHR24185">
    <property type="entry name" value="CALCIUM-INDEPENDENT PHOSPHOLIPASE A2-GAMMA"/>
    <property type="match status" value="1"/>
</dbReference>
<feature type="short sequence motif" description="GXSXG" evidence="4">
    <location>
        <begin position="734"/>
        <end position="738"/>
    </location>
</feature>
<evidence type="ECO:0000259" key="6">
    <source>
        <dbReference type="PROSITE" id="PS51635"/>
    </source>
</evidence>
<feature type="active site" description="Proton acceptor" evidence="4">
    <location>
        <position position="899"/>
    </location>
</feature>
<dbReference type="InterPro" id="IPR016035">
    <property type="entry name" value="Acyl_Trfase/lysoPLipase"/>
</dbReference>
<evidence type="ECO:0000256" key="3">
    <source>
        <dbReference type="ARBA" id="ARBA00023098"/>
    </source>
</evidence>
<keyword evidence="8" id="KW-1185">Reference proteome</keyword>
<keyword evidence="2 4" id="KW-0442">Lipid degradation</keyword>
<dbReference type="PROSITE" id="PS51635">
    <property type="entry name" value="PNPLA"/>
    <property type="match status" value="1"/>
</dbReference>
<dbReference type="Gene3D" id="3.40.1090.10">
    <property type="entry name" value="Cytosolic phospholipase A2 catalytic domain"/>
    <property type="match status" value="1"/>
</dbReference>
<name>A0A8H4K9D1_9HYPO</name>
<evidence type="ECO:0000256" key="4">
    <source>
        <dbReference type="PROSITE-ProRule" id="PRU01161"/>
    </source>
</evidence>
<organism evidence="7 8">
    <name type="scientific">Fusarium acutatum</name>
    <dbReference type="NCBI Taxonomy" id="78861"/>
    <lineage>
        <taxon>Eukaryota</taxon>
        <taxon>Fungi</taxon>
        <taxon>Dikarya</taxon>
        <taxon>Ascomycota</taxon>
        <taxon>Pezizomycotina</taxon>
        <taxon>Sordariomycetes</taxon>
        <taxon>Hypocreomycetidae</taxon>
        <taxon>Hypocreales</taxon>
        <taxon>Nectriaceae</taxon>
        <taxon>Fusarium</taxon>
        <taxon>Fusarium fujikuroi species complex</taxon>
    </lineage>
</organism>
<dbReference type="Proteomes" id="UP000536711">
    <property type="component" value="Unassembled WGS sequence"/>
</dbReference>
<proteinExistence type="predicted"/>
<dbReference type="PANTHER" id="PTHR24185:SF1">
    <property type="entry name" value="CALCIUM-INDEPENDENT PHOSPHOLIPASE A2-GAMMA"/>
    <property type="match status" value="1"/>
</dbReference>
<sequence>MSTSGGISLDHFHARLTVLQKQHQSLKAADLEMRATQSERCRSSLEKAVKSLFQVITLVRKHDKRLVAWHDRSPHLKSALRLIGIDRRTEHTVNKTTAKLKNGVHKVETQFEYAGQVIGESIDDTTRFQKDFSQISHSGVEENLQAMRAAEAELKQELEDLKYQIQNQDVECSGAMAELTLQIQRLEKLTADHDSARAWKNTWGAVTVLAAAGAFAMPVVGISVGLVAGVKTLMNSEQQEALRVEKEQHERLVQSHDSELKSLQLQMAQSGYHHDSCAHYMDQIKQIQIANLNIRQESSRAFKTLCEVQMALEKARLNIFEISQELQECQYEKTRRGMAARLNGILQNILQFPAKAKLKAIDQKLIEQATSGIRAISDATAEVMAIVVAKLRYQFKMASYSSRTIHSLTGGTNATDQASADIIALHGLGGDWNRTWSSFGYCWLKHALVPKFPSCRILSLNHPDMLSILSAHPPDINGLIHDIIRDRRQRDRSKSPIIFLGHSFGGTVLKQVYVATHPSNTDDSEYKALHSHIRGYVFFGTIHKDRDMSRAKLEVPEFWRALSRGASSTLGGHSHELEKAMYTTFRVNHAFRRLGGENLLINCFYETKGPGGLSRRVLITQEESTLVSRPVPTMPLDLDHQSLVCFKSPRDENLARVLDALDSFMIRAMDVETRLHRPIAPESRGLCLLSLDGGGVKGLFSIIVIDRLMQETRRLEGPGAEHKKPCDYFDLIGGTSTGGLLAIMLGRLQMDTRLCIQAYKSLSEEVFSRKFKMPLLEALRKASNVALSWRWFDGDKLKEAVCRTVKENLLPSDSAMLRQSGCTVEDLTLITDMKSATYSFVCAVPKYEEKVKRIRSYEPLDQQKNAPAERLKIWEAARATSAAPMYFPHIEAGGVSYFDGGLESNNPVIEVIEEAKQEFPDDKISTVISVGTGAYQASDASAGLAGFMYYMINMATSTEKHHRAVLEDPRFADIRKEGYFRLNGTLELGAIDLAAVERMDEIECLAEAYLSSNEGQQQISMCAERLVERARHH</sequence>
<keyword evidence="1 4" id="KW-0378">Hydrolase</keyword>
<keyword evidence="3 4" id="KW-0443">Lipid metabolism</keyword>
<accession>A0A8H4K9D1</accession>
<feature type="active site" description="Nucleophile" evidence="4">
    <location>
        <position position="736"/>
    </location>
</feature>
<dbReference type="GO" id="GO:0019369">
    <property type="term" value="P:arachidonate metabolic process"/>
    <property type="evidence" value="ECO:0007669"/>
    <property type="project" value="TreeGrafter"/>
</dbReference>
<evidence type="ECO:0000256" key="1">
    <source>
        <dbReference type="ARBA" id="ARBA00022801"/>
    </source>
</evidence>
<keyword evidence="5" id="KW-0175">Coiled coil</keyword>
<dbReference type="InterPro" id="IPR029058">
    <property type="entry name" value="AB_hydrolase_fold"/>
</dbReference>
<dbReference type="Gene3D" id="3.40.50.1820">
    <property type="entry name" value="alpha/beta hydrolase"/>
    <property type="match status" value="1"/>
</dbReference>